<comment type="caution">
    <text evidence="2">The sequence shown here is derived from an EMBL/GenBank/DDBJ whole genome shotgun (WGS) entry which is preliminary data.</text>
</comment>
<sequence>MFDTTEEDPRSPEEVERELAVRGGLAASTRDLVDAVIRSTVDDPELIAVREEIDRLVARLRVSQMEGSFGVNRAGSGDVRAQGNAVIGLRNAIAPPLVITQEPEGRAWSDFHLGAAYEGPPGLVHGGVSALILDQLAGEAAAAGGAPGMTGTLTLRYRRGTPLGDLHGEAWIEKVEGYKTTVKGHLKDAEGVTVEAEGLFILPRWAREQSQTPTRFE</sequence>
<name>A0ABN1TR43_9ACTN</name>
<dbReference type="Pfam" id="PF03061">
    <property type="entry name" value="4HBT"/>
    <property type="match status" value="1"/>
</dbReference>
<keyword evidence="3" id="KW-1185">Reference proteome</keyword>
<proteinExistence type="predicted"/>
<dbReference type="InterPro" id="IPR006683">
    <property type="entry name" value="Thioestr_dom"/>
</dbReference>
<dbReference type="RefSeq" id="WP_343993083.1">
    <property type="nucleotide sequence ID" value="NZ_BAAALG010000006.1"/>
</dbReference>
<dbReference type="PANTHER" id="PTHR47260:SF1">
    <property type="entry name" value="UPF0644 PROTEIN PB2B4.06"/>
    <property type="match status" value="1"/>
</dbReference>
<gene>
    <name evidence="2" type="ORF">GCM10009668_15710</name>
</gene>
<evidence type="ECO:0000313" key="3">
    <source>
        <dbReference type="Proteomes" id="UP001501581"/>
    </source>
</evidence>
<dbReference type="PANTHER" id="PTHR47260">
    <property type="entry name" value="UPF0644 PROTEIN PB2B4.06"/>
    <property type="match status" value="1"/>
</dbReference>
<dbReference type="Gene3D" id="3.10.129.10">
    <property type="entry name" value="Hotdog Thioesterase"/>
    <property type="match status" value="1"/>
</dbReference>
<evidence type="ECO:0000313" key="2">
    <source>
        <dbReference type="EMBL" id="GAA1098997.1"/>
    </source>
</evidence>
<protein>
    <submittedName>
        <fullName evidence="2">PaaI family thioesterase</fullName>
    </submittedName>
</protein>
<dbReference type="SUPFAM" id="SSF54637">
    <property type="entry name" value="Thioesterase/thiol ester dehydrase-isomerase"/>
    <property type="match status" value="1"/>
</dbReference>
<dbReference type="InterPro" id="IPR029069">
    <property type="entry name" value="HotDog_dom_sf"/>
</dbReference>
<dbReference type="InterPro" id="IPR052061">
    <property type="entry name" value="PTE-AB_protein"/>
</dbReference>
<feature type="domain" description="Thioesterase" evidence="1">
    <location>
        <begin position="122"/>
        <end position="194"/>
    </location>
</feature>
<organism evidence="2 3">
    <name type="scientific">Nocardioides dubius</name>
    <dbReference type="NCBI Taxonomy" id="317019"/>
    <lineage>
        <taxon>Bacteria</taxon>
        <taxon>Bacillati</taxon>
        <taxon>Actinomycetota</taxon>
        <taxon>Actinomycetes</taxon>
        <taxon>Propionibacteriales</taxon>
        <taxon>Nocardioidaceae</taxon>
        <taxon>Nocardioides</taxon>
    </lineage>
</organism>
<reference evidence="2 3" key="1">
    <citation type="journal article" date="2019" name="Int. J. Syst. Evol. Microbiol.">
        <title>The Global Catalogue of Microorganisms (GCM) 10K type strain sequencing project: providing services to taxonomists for standard genome sequencing and annotation.</title>
        <authorList>
            <consortium name="The Broad Institute Genomics Platform"/>
            <consortium name="The Broad Institute Genome Sequencing Center for Infectious Disease"/>
            <person name="Wu L."/>
            <person name="Ma J."/>
        </authorList>
    </citation>
    <scope>NUCLEOTIDE SEQUENCE [LARGE SCALE GENOMIC DNA]</scope>
    <source>
        <strain evidence="2 3">JCM 13008</strain>
    </source>
</reference>
<dbReference type="Proteomes" id="UP001501581">
    <property type="component" value="Unassembled WGS sequence"/>
</dbReference>
<accession>A0ABN1TR43</accession>
<dbReference type="CDD" id="cd03443">
    <property type="entry name" value="PaaI_thioesterase"/>
    <property type="match status" value="1"/>
</dbReference>
<evidence type="ECO:0000259" key="1">
    <source>
        <dbReference type="Pfam" id="PF03061"/>
    </source>
</evidence>
<dbReference type="EMBL" id="BAAALG010000006">
    <property type="protein sequence ID" value="GAA1098997.1"/>
    <property type="molecule type" value="Genomic_DNA"/>
</dbReference>